<evidence type="ECO:0000313" key="3">
    <source>
        <dbReference type="EMBL" id="AOZ08013.1"/>
    </source>
</evidence>
<gene>
    <name evidence="3" type="ORF">BKK80_06230</name>
</gene>
<dbReference type="Gene3D" id="3.40.190.170">
    <property type="entry name" value="Bacterial extracellular solute-binding protein, family 7"/>
    <property type="match status" value="1"/>
</dbReference>
<dbReference type="InterPro" id="IPR018389">
    <property type="entry name" value="DctP_fam"/>
</dbReference>
<dbReference type="EMBL" id="CP017754">
    <property type="protein sequence ID" value="AOZ08013.1"/>
    <property type="molecule type" value="Genomic_DNA"/>
</dbReference>
<feature type="signal peptide" evidence="2">
    <location>
        <begin position="1"/>
        <end position="18"/>
    </location>
</feature>
<accession>A0A1D9I7J6</accession>
<evidence type="ECO:0000313" key="4">
    <source>
        <dbReference type="Proteomes" id="UP000177515"/>
    </source>
</evidence>
<dbReference type="Proteomes" id="UP000177515">
    <property type="component" value="Chromosome 1"/>
</dbReference>
<dbReference type="PANTHER" id="PTHR33376:SF4">
    <property type="entry name" value="SIALIC ACID-BINDING PERIPLASMIC PROTEIN SIAP"/>
    <property type="match status" value="1"/>
</dbReference>
<reference evidence="3 4" key="1">
    <citation type="submission" date="2016-10" db="EMBL/GenBank/DDBJ databases">
        <title>Complete genome sequences of three Cupriavidus strains isolated from various Malaysian environments.</title>
        <authorList>
            <person name="Abdullah A.A.-A."/>
            <person name="Shafie N.A.H."/>
            <person name="Lau N.S."/>
        </authorList>
    </citation>
    <scope>NUCLEOTIDE SEQUENCE [LARGE SCALE GENOMIC DNA]</scope>
    <source>
        <strain evidence="3 4">USMAA1020</strain>
    </source>
</reference>
<evidence type="ECO:0000256" key="2">
    <source>
        <dbReference type="SAM" id="SignalP"/>
    </source>
</evidence>
<dbReference type="InterPro" id="IPR038404">
    <property type="entry name" value="TRAP_DctP_sf"/>
</dbReference>
<name>A0A1D9I7J6_9BURK</name>
<protein>
    <submittedName>
        <fullName evidence="3">Signal peptidase</fullName>
    </submittedName>
</protein>
<dbReference type="PANTHER" id="PTHR33376">
    <property type="match status" value="1"/>
</dbReference>
<dbReference type="NCBIfam" id="NF037995">
    <property type="entry name" value="TRAP_S1"/>
    <property type="match status" value="1"/>
</dbReference>
<evidence type="ECO:0000256" key="1">
    <source>
        <dbReference type="ARBA" id="ARBA00022729"/>
    </source>
</evidence>
<keyword evidence="4" id="KW-1185">Reference proteome</keyword>
<keyword evidence="1 2" id="KW-0732">Signal</keyword>
<dbReference type="Pfam" id="PF03480">
    <property type="entry name" value="DctP"/>
    <property type="match status" value="1"/>
</dbReference>
<feature type="chain" id="PRO_5046805899" evidence="2">
    <location>
        <begin position="19"/>
        <end position="339"/>
    </location>
</feature>
<sequence>MTPFVPARAQPASAPAPAASAASAAASAPAPVTWRMTTEAPAAGMAGEGLSTFAEEMKARSGGTLLVAPAFEAGVDARPLPPPAATAARDARGDGGDIPAEALGQLDPLFQLPSLPFIATSLESARRLAGLARADYARALAAQGQHLLYITPWPPTGLWSRAPLASLADLRALTVRTADTISTGLIRTAGARAVELPLSDTMPRLREGSVNAVLCSGDDGAARKLWRYLPNFTAIGYAMPLSFTTVGNASYAALTPAQREVVDAAAQATEQRQWARLSTRIAENAAQMMANGVTVRGEAEPGVRAALRAAASAPVAAWRARTGRAAGAILDAFAASGGD</sequence>
<proteinExistence type="predicted"/>
<organism evidence="3 4">
    <name type="scientific">Cupriavidus malaysiensis</name>
    <dbReference type="NCBI Taxonomy" id="367825"/>
    <lineage>
        <taxon>Bacteria</taxon>
        <taxon>Pseudomonadati</taxon>
        <taxon>Pseudomonadota</taxon>
        <taxon>Betaproteobacteria</taxon>
        <taxon>Burkholderiales</taxon>
        <taxon>Burkholderiaceae</taxon>
        <taxon>Cupriavidus</taxon>
    </lineage>
</organism>